<protein>
    <submittedName>
        <fullName evidence="2">Uncharacterized protein</fullName>
    </submittedName>
</protein>
<keyword evidence="3" id="KW-1185">Reference proteome</keyword>
<dbReference type="Proteomes" id="UP001346149">
    <property type="component" value="Unassembled WGS sequence"/>
</dbReference>
<dbReference type="EMBL" id="JAXQNO010000023">
    <property type="protein sequence ID" value="KAK4765402.1"/>
    <property type="molecule type" value="Genomic_DNA"/>
</dbReference>
<gene>
    <name evidence="2" type="ORF">SAY86_026492</name>
</gene>
<sequence>MSGRRRELSEGGGGGGGWRRHATLLIVAFLVLQASEISYSRPIRKGEKLRHAVDRTVRELRRSHLELQPGGSGGGGFKNLFKSRLPRGPVPPSGPSPCHNYYRLLNFTTNEYISCP</sequence>
<evidence type="ECO:0000256" key="1">
    <source>
        <dbReference type="SAM" id="MobiDB-lite"/>
    </source>
</evidence>
<name>A0AAN7KFW0_TRANT</name>
<evidence type="ECO:0000313" key="3">
    <source>
        <dbReference type="Proteomes" id="UP001346149"/>
    </source>
</evidence>
<feature type="region of interest" description="Disordered" evidence="1">
    <location>
        <begin position="64"/>
        <end position="93"/>
    </location>
</feature>
<dbReference type="AlphaFoldDB" id="A0AAN7KFW0"/>
<accession>A0AAN7KFW0</accession>
<comment type="caution">
    <text evidence="2">The sequence shown here is derived from an EMBL/GenBank/DDBJ whole genome shotgun (WGS) entry which is preliminary data.</text>
</comment>
<evidence type="ECO:0000313" key="2">
    <source>
        <dbReference type="EMBL" id="KAK4765402.1"/>
    </source>
</evidence>
<proteinExistence type="predicted"/>
<organism evidence="2 3">
    <name type="scientific">Trapa natans</name>
    <name type="common">Water chestnut</name>
    <dbReference type="NCBI Taxonomy" id="22666"/>
    <lineage>
        <taxon>Eukaryota</taxon>
        <taxon>Viridiplantae</taxon>
        <taxon>Streptophyta</taxon>
        <taxon>Embryophyta</taxon>
        <taxon>Tracheophyta</taxon>
        <taxon>Spermatophyta</taxon>
        <taxon>Magnoliopsida</taxon>
        <taxon>eudicotyledons</taxon>
        <taxon>Gunneridae</taxon>
        <taxon>Pentapetalae</taxon>
        <taxon>rosids</taxon>
        <taxon>malvids</taxon>
        <taxon>Myrtales</taxon>
        <taxon>Lythraceae</taxon>
        <taxon>Trapa</taxon>
    </lineage>
</organism>
<reference evidence="2 3" key="1">
    <citation type="journal article" date="2023" name="Hortic Res">
        <title>Pangenome of water caltrop reveals structural variations and asymmetric subgenome divergence after allopolyploidization.</title>
        <authorList>
            <person name="Zhang X."/>
            <person name="Chen Y."/>
            <person name="Wang L."/>
            <person name="Yuan Y."/>
            <person name="Fang M."/>
            <person name="Shi L."/>
            <person name="Lu R."/>
            <person name="Comes H.P."/>
            <person name="Ma Y."/>
            <person name="Chen Y."/>
            <person name="Huang G."/>
            <person name="Zhou Y."/>
            <person name="Zheng Z."/>
            <person name="Qiu Y."/>
        </authorList>
    </citation>
    <scope>NUCLEOTIDE SEQUENCE [LARGE SCALE GENOMIC DNA]</scope>
    <source>
        <strain evidence="2">F231</strain>
    </source>
</reference>